<keyword evidence="3 9" id="KW-0813">Transport</keyword>
<evidence type="ECO:0000256" key="2">
    <source>
        <dbReference type="ARBA" id="ARBA00010072"/>
    </source>
</evidence>
<evidence type="ECO:0000256" key="1">
    <source>
        <dbReference type="ARBA" id="ARBA00004651"/>
    </source>
</evidence>
<dbReference type="PROSITE" id="PS50928">
    <property type="entry name" value="ABC_TM1"/>
    <property type="match status" value="1"/>
</dbReference>
<keyword evidence="5 9" id="KW-0812">Transmembrane</keyword>
<feature type="transmembrane region" description="Helical" evidence="9">
    <location>
        <begin position="183"/>
        <end position="203"/>
    </location>
</feature>
<evidence type="ECO:0000313" key="11">
    <source>
        <dbReference type="EMBL" id="MFC5063420.1"/>
    </source>
</evidence>
<dbReference type="InterPro" id="IPR035906">
    <property type="entry name" value="MetI-like_sf"/>
</dbReference>
<dbReference type="EMBL" id="JBHSIV010000013">
    <property type="protein sequence ID" value="MFC5063420.1"/>
    <property type="molecule type" value="Genomic_DNA"/>
</dbReference>
<dbReference type="SUPFAM" id="SSF161098">
    <property type="entry name" value="MetI-like"/>
    <property type="match status" value="1"/>
</dbReference>
<comment type="similarity">
    <text evidence="2">Belongs to the binding-protein-dependent transport system permease family. HisMQ subfamily.</text>
</comment>
<dbReference type="NCBIfam" id="TIGR01726">
    <property type="entry name" value="HEQRo_perm_3TM"/>
    <property type="match status" value="1"/>
</dbReference>
<feature type="domain" description="ABC transmembrane type-1" evidence="10">
    <location>
        <begin position="15"/>
        <end position="199"/>
    </location>
</feature>
<gene>
    <name evidence="11" type="ORF">ACFPBZ_14460</name>
</gene>
<dbReference type="Pfam" id="PF00528">
    <property type="entry name" value="BPD_transp_1"/>
    <property type="match status" value="1"/>
</dbReference>
<dbReference type="InterPro" id="IPR010065">
    <property type="entry name" value="AA_ABC_transptr_permease_3TM"/>
</dbReference>
<evidence type="ECO:0000256" key="7">
    <source>
        <dbReference type="ARBA" id="ARBA00022989"/>
    </source>
</evidence>
<keyword evidence="4" id="KW-1003">Cell membrane</keyword>
<dbReference type="InterPro" id="IPR000515">
    <property type="entry name" value="MetI-like"/>
</dbReference>
<keyword evidence="6" id="KW-0029">Amino-acid transport</keyword>
<keyword evidence="12" id="KW-1185">Reference proteome</keyword>
<evidence type="ECO:0000313" key="12">
    <source>
        <dbReference type="Proteomes" id="UP001595947"/>
    </source>
</evidence>
<proteinExistence type="inferred from homology"/>
<dbReference type="RefSeq" id="WP_378036769.1">
    <property type="nucleotide sequence ID" value="NZ_JBHSIV010000013.1"/>
</dbReference>
<dbReference type="CDD" id="cd06261">
    <property type="entry name" value="TM_PBP2"/>
    <property type="match status" value="1"/>
</dbReference>
<dbReference type="InterPro" id="IPR043429">
    <property type="entry name" value="ArtM/GltK/GlnP/TcyL/YhdX-like"/>
</dbReference>
<comment type="caution">
    <text evidence="11">The sequence shown here is derived from an EMBL/GenBank/DDBJ whole genome shotgun (WGS) entry which is preliminary data.</text>
</comment>
<comment type="subcellular location">
    <subcellularLocation>
        <location evidence="1 9">Cell membrane</location>
        <topology evidence="1 9">Multi-pass membrane protein</topology>
    </subcellularLocation>
</comment>
<dbReference type="Proteomes" id="UP001595947">
    <property type="component" value="Unassembled WGS sequence"/>
</dbReference>
<accession>A0ABV9YKM6</accession>
<feature type="transmembrane region" description="Helical" evidence="9">
    <location>
        <begin position="12"/>
        <end position="39"/>
    </location>
</feature>
<sequence length="224" mass="23732">MDVLFDNLGEFGIRFLGTIELFVLSSIASLVLGTLLAAMRVSPVPALRVTGTAYVTLLRNTPLTLVMFFFALGFPRLEIVDLSYFTLAVVALSLYTAAFVCETVRAGISTVPPGQAEAARALGLGFGQSLSLIILPQAVRAVVPPLTSVQIALIKNTTVAAGFSVVEAGGIYQVLSERGYSTLVGLLWVALGFIVLIIPMTLLQRSLERRWSVSSGGAVKAGAR</sequence>
<dbReference type="PANTHER" id="PTHR30614">
    <property type="entry name" value="MEMBRANE COMPONENT OF AMINO ACID ABC TRANSPORTER"/>
    <property type="match status" value="1"/>
</dbReference>
<keyword evidence="8 9" id="KW-0472">Membrane</keyword>
<evidence type="ECO:0000256" key="8">
    <source>
        <dbReference type="ARBA" id="ARBA00023136"/>
    </source>
</evidence>
<evidence type="ECO:0000256" key="3">
    <source>
        <dbReference type="ARBA" id="ARBA00022448"/>
    </source>
</evidence>
<organism evidence="11 12">
    <name type="scientific">Actinomycetospora atypica</name>
    <dbReference type="NCBI Taxonomy" id="1290095"/>
    <lineage>
        <taxon>Bacteria</taxon>
        <taxon>Bacillati</taxon>
        <taxon>Actinomycetota</taxon>
        <taxon>Actinomycetes</taxon>
        <taxon>Pseudonocardiales</taxon>
        <taxon>Pseudonocardiaceae</taxon>
        <taxon>Actinomycetospora</taxon>
    </lineage>
</organism>
<evidence type="ECO:0000256" key="5">
    <source>
        <dbReference type="ARBA" id="ARBA00022692"/>
    </source>
</evidence>
<dbReference type="Gene3D" id="1.10.3720.10">
    <property type="entry name" value="MetI-like"/>
    <property type="match status" value="1"/>
</dbReference>
<feature type="transmembrane region" description="Helical" evidence="9">
    <location>
        <begin position="82"/>
        <end position="101"/>
    </location>
</feature>
<keyword evidence="7 9" id="KW-1133">Transmembrane helix</keyword>
<reference evidence="12" key="1">
    <citation type="journal article" date="2019" name="Int. J. Syst. Evol. Microbiol.">
        <title>The Global Catalogue of Microorganisms (GCM) 10K type strain sequencing project: providing services to taxonomists for standard genome sequencing and annotation.</title>
        <authorList>
            <consortium name="The Broad Institute Genomics Platform"/>
            <consortium name="The Broad Institute Genome Sequencing Center for Infectious Disease"/>
            <person name="Wu L."/>
            <person name="Ma J."/>
        </authorList>
    </citation>
    <scope>NUCLEOTIDE SEQUENCE [LARGE SCALE GENOMIC DNA]</scope>
    <source>
        <strain evidence="12">CGMCC 4.7093</strain>
    </source>
</reference>
<feature type="transmembrane region" description="Helical" evidence="9">
    <location>
        <begin position="51"/>
        <end position="70"/>
    </location>
</feature>
<evidence type="ECO:0000256" key="6">
    <source>
        <dbReference type="ARBA" id="ARBA00022970"/>
    </source>
</evidence>
<evidence type="ECO:0000259" key="10">
    <source>
        <dbReference type="PROSITE" id="PS50928"/>
    </source>
</evidence>
<name>A0ABV9YKM6_9PSEU</name>
<evidence type="ECO:0000256" key="4">
    <source>
        <dbReference type="ARBA" id="ARBA00022475"/>
    </source>
</evidence>
<protein>
    <submittedName>
        <fullName evidence="11">Amino acid ABC transporter permease</fullName>
    </submittedName>
</protein>
<evidence type="ECO:0000256" key="9">
    <source>
        <dbReference type="RuleBase" id="RU363032"/>
    </source>
</evidence>
<dbReference type="PANTHER" id="PTHR30614:SF37">
    <property type="entry name" value="AMINO-ACID ABC TRANSPORTER PERMEASE PROTEIN YHDX-RELATED"/>
    <property type="match status" value="1"/>
</dbReference>